<evidence type="ECO:0008006" key="3">
    <source>
        <dbReference type="Google" id="ProtNLM"/>
    </source>
</evidence>
<gene>
    <name evidence="1" type="ORF">A2908_03175</name>
</gene>
<evidence type="ECO:0000313" key="1">
    <source>
        <dbReference type="EMBL" id="OGZ72415.1"/>
    </source>
</evidence>
<dbReference type="Proteomes" id="UP000176774">
    <property type="component" value="Unassembled WGS sequence"/>
</dbReference>
<sequence>MKIEEKVLSRKLRTQGLSINEICNKTGFAKGSVSLWVRDIELSKTQKNELSQKGFRKEVIERRRTTRLSNENNRRQIIIDGATENIKDISKKELWLIGIALYWGEGAKTLRSGVQFSNSDPAMVKVIMKFFKVSCKVPIEKFRGHIHLHPHLNENEAKKYWGEISGIPLDQFYKTSTQQSRANKGKKDSLPFGTINIHVNNTELFLKIRGWIKGMYENIV</sequence>
<protein>
    <recommendedName>
        <fullName evidence="3">Homing endonuclease LAGLIDADG domain-containing protein</fullName>
    </recommendedName>
</protein>
<name>A0A1G2ICF7_9BACT</name>
<reference evidence="1 2" key="1">
    <citation type="journal article" date="2016" name="Nat. Commun.">
        <title>Thousands of microbial genomes shed light on interconnected biogeochemical processes in an aquifer system.</title>
        <authorList>
            <person name="Anantharaman K."/>
            <person name="Brown C.T."/>
            <person name="Hug L.A."/>
            <person name="Sharon I."/>
            <person name="Castelle C.J."/>
            <person name="Probst A.J."/>
            <person name="Thomas B.C."/>
            <person name="Singh A."/>
            <person name="Wilkins M.J."/>
            <person name="Karaoz U."/>
            <person name="Brodie E.L."/>
            <person name="Williams K.H."/>
            <person name="Hubbard S.S."/>
            <person name="Banfield J.F."/>
        </authorList>
    </citation>
    <scope>NUCLEOTIDE SEQUENCE [LARGE SCALE GENOMIC DNA]</scope>
</reference>
<dbReference type="EMBL" id="MHPA01000027">
    <property type="protein sequence ID" value="OGZ72415.1"/>
    <property type="molecule type" value="Genomic_DNA"/>
</dbReference>
<dbReference type="AlphaFoldDB" id="A0A1G2ICF7"/>
<proteinExistence type="predicted"/>
<organism evidence="1 2">
    <name type="scientific">Candidatus Staskawiczbacteria bacterium RIFCSPLOWO2_01_FULL_38_12b</name>
    <dbReference type="NCBI Taxonomy" id="1802214"/>
    <lineage>
        <taxon>Bacteria</taxon>
        <taxon>Candidatus Staskawicziibacteriota</taxon>
    </lineage>
</organism>
<evidence type="ECO:0000313" key="2">
    <source>
        <dbReference type="Proteomes" id="UP000176774"/>
    </source>
</evidence>
<accession>A0A1G2ICF7</accession>
<comment type="caution">
    <text evidence="1">The sequence shown here is derived from an EMBL/GenBank/DDBJ whole genome shotgun (WGS) entry which is preliminary data.</text>
</comment>